<dbReference type="CDD" id="cd00082">
    <property type="entry name" value="HisKA"/>
    <property type="match status" value="1"/>
</dbReference>
<dbReference type="Gene3D" id="3.30.565.10">
    <property type="entry name" value="Histidine kinase-like ATPase, C-terminal domain"/>
    <property type="match status" value="1"/>
</dbReference>
<keyword evidence="9" id="KW-0067">ATP-binding</keyword>
<dbReference type="SUPFAM" id="SSF47384">
    <property type="entry name" value="Homodimeric domain of signal transducing histidine kinase"/>
    <property type="match status" value="1"/>
</dbReference>
<dbReference type="GO" id="GO:0016301">
    <property type="term" value="F:kinase activity"/>
    <property type="evidence" value="ECO:0007669"/>
    <property type="project" value="UniProtKB-KW"/>
</dbReference>
<evidence type="ECO:0000259" key="12">
    <source>
        <dbReference type="PROSITE" id="PS50885"/>
    </source>
</evidence>
<dbReference type="Gene3D" id="1.10.8.500">
    <property type="entry name" value="HAMP domain in histidine kinase"/>
    <property type="match status" value="1"/>
</dbReference>
<proteinExistence type="predicted"/>
<dbReference type="SMART" id="SM00387">
    <property type="entry name" value="HATPase_c"/>
    <property type="match status" value="1"/>
</dbReference>
<organism evidence="13 14">
    <name type="scientific">Cupriavidus malaysiensis</name>
    <dbReference type="NCBI Taxonomy" id="367825"/>
    <lineage>
        <taxon>Bacteria</taxon>
        <taxon>Pseudomonadati</taxon>
        <taxon>Pseudomonadota</taxon>
        <taxon>Betaproteobacteria</taxon>
        <taxon>Burkholderiales</taxon>
        <taxon>Burkholderiaceae</taxon>
        <taxon>Cupriavidus</taxon>
    </lineage>
</organism>
<keyword evidence="10" id="KW-0812">Transmembrane</keyword>
<dbReference type="InterPro" id="IPR004358">
    <property type="entry name" value="Sig_transdc_His_kin-like_C"/>
</dbReference>
<keyword evidence="10" id="KW-1133">Transmembrane helix</keyword>
<evidence type="ECO:0000256" key="5">
    <source>
        <dbReference type="ARBA" id="ARBA00022553"/>
    </source>
</evidence>
<dbReference type="PANTHER" id="PTHR44936:SF10">
    <property type="entry name" value="SENSOR PROTEIN RSTB"/>
    <property type="match status" value="1"/>
</dbReference>
<feature type="domain" description="Histidine kinase" evidence="11">
    <location>
        <begin position="214"/>
        <end position="433"/>
    </location>
</feature>
<dbReference type="InterPro" id="IPR005467">
    <property type="entry name" value="His_kinase_dom"/>
</dbReference>
<keyword evidence="14" id="KW-1185">Reference proteome</keyword>
<dbReference type="InterPro" id="IPR003660">
    <property type="entry name" value="HAMP_dom"/>
</dbReference>
<feature type="domain" description="HAMP" evidence="12">
    <location>
        <begin position="154"/>
        <end position="206"/>
    </location>
</feature>
<dbReference type="EMBL" id="CP017755">
    <property type="protein sequence ID" value="AOZ10303.1"/>
    <property type="molecule type" value="Genomic_DNA"/>
</dbReference>
<sequence length="447" mass="49070">MVRSLLKLYLLVMLAAAAAVIGINKTFIPLFHDIITAAERENRKGYVFALQHYLDQFPGARRDEGLRYLQAHALERFDMARATDIARLDASQQRDLHDGKLVLSRDGQHYYVPLHDGSILHAATVDSNNDLRISVVGYSLIALATLLSIVTWVWYHWRDLARLQQAARDFGAGQLSTRAKLSRRSNITELAQQFNEMAERIEASIVHQREMMHGISHELKTPIARLEFGIALLQSGGGGAQAEARQALRLDDLRKDVRELDELVTELLTLGQLEQGATPMLLMRVSVSELIDSVVASVANDVADQQLTLNAGTGGPVGHHVCDPRLVARALLNLCRNATRYARSAIRLHAETDAGGSLRLCVEDDGPGVPPEERERIFEPFHRPDASRNRHTGGFGLGLAIVRRIVLLHGGQVTLDSSDSGGARFVITLPPMAEPGMLAAGAAPRVA</sequence>
<evidence type="ECO:0000256" key="1">
    <source>
        <dbReference type="ARBA" id="ARBA00000085"/>
    </source>
</evidence>
<evidence type="ECO:0000256" key="2">
    <source>
        <dbReference type="ARBA" id="ARBA00004651"/>
    </source>
</evidence>
<keyword evidence="10" id="KW-0472">Membrane</keyword>
<evidence type="ECO:0000256" key="4">
    <source>
        <dbReference type="ARBA" id="ARBA00022475"/>
    </source>
</evidence>
<reference evidence="13 14" key="1">
    <citation type="submission" date="2016-10" db="EMBL/GenBank/DDBJ databases">
        <title>Complete genome sequences of three Cupriavidus strains isolated from various Malaysian environments.</title>
        <authorList>
            <person name="Abdullah A.A.-A."/>
            <person name="Shafie N.A.H."/>
            <person name="Lau N.S."/>
        </authorList>
    </citation>
    <scope>NUCLEOTIDE SEQUENCE [LARGE SCALE GENOMIC DNA]</scope>
    <source>
        <strain evidence="13 14">USMAA1020</strain>
    </source>
</reference>
<dbReference type="EC" id="2.7.13.3" evidence="3"/>
<dbReference type="Proteomes" id="UP000177515">
    <property type="component" value="Chromosome 2"/>
</dbReference>
<dbReference type="SMART" id="SM00388">
    <property type="entry name" value="HisKA"/>
    <property type="match status" value="1"/>
</dbReference>
<keyword evidence="6" id="KW-0808">Transferase</keyword>
<keyword evidence="8 13" id="KW-0418">Kinase</keyword>
<dbReference type="Pfam" id="PF00512">
    <property type="entry name" value="HisKA"/>
    <property type="match status" value="1"/>
</dbReference>
<dbReference type="SUPFAM" id="SSF158472">
    <property type="entry name" value="HAMP domain-like"/>
    <property type="match status" value="1"/>
</dbReference>
<name>A0ABM6FEJ3_9BURK</name>
<dbReference type="Gene3D" id="1.10.287.130">
    <property type="match status" value="1"/>
</dbReference>
<evidence type="ECO:0000313" key="13">
    <source>
        <dbReference type="EMBL" id="AOZ10303.1"/>
    </source>
</evidence>
<accession>A0ABM6FEJ3</accession>
<keyword evidence="5" id="KW-0597">Phosphoprotein</keyword>
<dbReference type="InterPro" id="IPR003661">
    <property type="entry name" value="HisK_dim/P_dom"/>
</dbReference>
<comment type="subcellular location">
    <subcellularLocation>
        <location evidence="2">Cell membrane</location>
        <topology evidence="2">Multi-pass membrane protein</topology>
    </subcellularLocation>
</comment>
<evidence type="ECO:0000256" key="6">
    <source>
        <dbReference type="ARBA" id="ARBA00022679"/>
    </source>
</evidence>
<evidence type="ECO:0000313" key="14">
    <source>
        <dbReference type="Proteomes" id="UP000177515"/>
    </source>
</evidence>
<feature type="transmembrane region" description="Helical" evidence="10">
    <location>
        <begin position="135"/>
        <end position="155"/>
    </location>
</feature>
<evidence type="ECO:0000256" key="10">
    <source>
        <dbReference type="SAM" id="Phobius"/>
    </source>
</evidence>
<evidence type="ECO:0000256" key="8">
    <source>
        <dbReference type="ARBA" id="ARBA00022777"/>
    </source>
</evidence>
<protein>
    <recommendedName>
        <fullName evidence="3">histidine kinase</fullName>
        <ecNumber evidence="3">2.7.13.3</ecNumber>
    </recommendedName>
</protein>
<dbReference type="InterPro" id="IPR050980">
    <property type="entry name" value="2C_sensor_his_kinase"/>
</dbReference>
<keyword evidence="4" id="KW-1003">Cell membrane</keyword>
<evidence type="ECO:0000256" key="9">
    <source>
        <dbReference type="ARBA" id="ARBA00022840"/>
    </source>
</evidence>
<dbReference type="InterPro" id="IPR036097">
    <property type="entry name" value="HisK_dim/P_sf"/>
</dbReference>
<dbReference type="PRINTS" id="PR00344">
    <property type="entry name" value="BCTRLSENSOR"/>
</dbReference>
<evidence type="ECO:0000256" key="3">
    <source>
        <dbReference type="ARBA" id="ARBA00012438"/>
    </source>
</evidence>
<dbReference type="SMART" id="SM00304">
    <property type="entry name" value="HAMP"/>
    <property type="match status" value="1"/>
</dbReference>
<dbReference type="InterPro" id="IPR036890">
    <property type="entry name" value="HATPase_C_sf"/>
</dbReference>
<keyword evidence="7" id="KW-0547">Nucleotide-binding</keyword>
<dbReference type="PANTHER" id="PTHR44936">
    <property type="entry name" value="SENSOR PROTEIN CREC"/>
    <property type="match status" value="1"/>
</dbReference>
<gene>
    <name evidence="13" type="ORF">BKK80_32395</name>
</gene>
<dbReference type="CDD" id="cd06225">
    <property type="entry name" value="HAMP"/>
    <property type="match status" value="1"/>
</dbReference>
<comment type="catalytic activity">
    <reaction evidence="1">
        <text>ATP + protein L-histidine = ADP + protein N-phospho-L-histidine.</text>
        <dbReference type="EC" id="2.7.13.3"/>
    </reaction>
</comment>
<dbReference type="PROSITE" id="PS50109">
    <property type="entry name" value="HIS_KIN"/>
    <property type="match status" value="1"/>
</dbReference>
<dbReference type="RefSeq" id="WP_071018263.1">
    <property type="nucleotide sequence ID" value="NZ_CP017755.1"/>
</dbReference>
<dbReference type="PROSITE" id="PS50885">
    <property type="entry name" value="HAMP"/>
    <property type="match status" value="1"/>
</dbReference>
<dbReference type="Pfam" id="PF02518">
    <property type="entry name" value="HATPase_c"/>
    <property type="match status" value="1"/>
</dbReference>
<evidence type="ECO:0000256" key="7">
    <source>
        <dbReference type="ARBA" id="ARBA00022741"/>
    </source>
</evidence>
<evidence type="ECO:0000259" key="11">
    <source>
        <dbReference type="PROSITE" id="PS50109"/>
    </source>
</evidence>
<dbReference type="SUPFAM" id="SSF55874">
    <property type="entry name" value="ATPase domain of HSP90 chaperone/DNA topoisomerase II/histidine kinase"/>
    <property type="match status" value="1"/>
</dbReference>
<dbReference type="Pfam" id="PF00672">
    <property type="entry name" value="HAMP"/>
    <property type="match status" value="1"/>
</dbReference>
<dbReference type="InterPro" id="IPR003594">
    <property type="entry name" value="HATPase_dom"/>
</dbReference>